<feature type="compositionally biased region" description="Acidic residues" evidence="1">
    <location>
        <begin position="89"/>
        <end position="113"/>
    </location>
</feature>
<dbReference type="Proteomes" id="UP000069205">
    <property type="component" value="Chromosome"/>
</dbReference>
<evidence type="ECO:0000259" key="2">
    <source>
        <dbReference type="Pfam" id="PF01814"/>
    </source>
</evidence>
<dbReference type="STRING" id="42253.NITMOv2_2356"/>
<reference evidence="3 4" key="1">
    <citation type="journal article" date="2015" name="Proc. Natl. Acad. Sci. U.S.A.">
        <title>Expanded metabolic versatility of ubiquitous nitrite-oxidizing bacteria from the genus Nitrospira.</title>
        <authorList>
            <person name="Koch H."/>
            <person name="Lucker S."/>
            <person name="Albertsen M."/>
            <person name="Kitzinger K."/>
            <person name="Herbold C."/>
            <person name="Spieck E."/>
            <person name="Nielsen P.H."/>
            <person name="Wagner M."/>
            <person name="Daims H."/>
        </authorList>
    </citation>
    <scope>NUCLEOTIDE SEQUENCE [LARGE SCALE GENOMIC DNA]</scope>
    <source>
        <strain evidence="3 4">NSP M-1</strain>
    </source>
</reference>
<dbReference type="InterPro" id="IPR012312">
    <property type="entry name" value="Hemerythrin-like"/>
</dbReference>
<dbReference type="Pfam" id="PF01814">
    <property type="entry name" value="Hemerythrin"/>
    <property type="match status" value="2"/>
</dbReference>
<dbReference type="AlphaFoldDB" id="A0A0K2GCT4"/>
<gene>
    <name evidence="3" type="ORF">NITMOv2_2356</name>
</gene>
<dbReference type="OrthoDB" id="5512987at2"/>
<feature type="region of interest" description="Disordered" evidence="1">
    <location>
        <begin position="1"/>
        <end position="28"/>
    </location>
</feature>
<evidence type="ECO:0000256" key="1">
    <source>
        <dbReference type="SAM" id="MobiDB-lite"/>
    </source>
</evidence>
<dbReference type="PANTHER" id="PTHR35585:SF1">
    <property type="entry name" value="HHE DOMAIN PROTEIN (AFU_ORTHOLOGUE AFUA_4G00730)"/>
    <property type="match status" value="1"/>
</dbReference>
<feature type="domain" description="Hemerythrin-like" evidence="2">
    <location>
        <begin position="26"/>
        <end position="112"/>
    </location>
</feature>
<dbReference type="EMBL" id="CP011801">
    <property type="protein sequence ID" value="ALA58771.1"/>
    <property type="molecule type" value="Genomic_DNA"/>
</dbReference>
<evidence type="ECO:0000313" key="3">
    <source>
        <dbReference type="EMBL" id="ALA58771.1"/>
    </source>
</evidence>
<feature type="domain" description="Hemerythrin-like" evidence="2">
    <location>
        <begin position="131"/>
        <end position="190"/>
    </location>
</feature>
<dbReference type="PANTHER" id="PTHR35585">
    <property type="entry name" value="HHE DOMAIN PROTEIN (AFU_ORTHOLOGUE AFUA_4G00730)"/>
    <property type="match status" value="1"/>
</dbReference>
<keyword evidence="4" id="KW-1185">Reference proteome</keyword>
<dbReference type="RefSeq" id="WP_053379882.1">
    <property type="nucleotide sequence ID" value="NZ_CP011801.1"/>
</dbReference>
<name>A0A0K2GCT4_NITMO</name>
<organism evidence="3 4">
    <name type="scientific">Nitrospira moscoviensis</name>
    <dbReference type="NCBI Taxonomy" id="42253"/>
    <lineage>
        <taxon>Bacteria</taxon>
        <taxon>Pseudomonadati</taxon>
        <taxon>Nitrospirota</taxon>
        <taxon>Nitrospiria</taxon>
        <taxon>Nitrospirales</taxon>
        <taxon>Nitrospiraceae</taxon>
        <taxon>Nitrospira</taxon>
    </lineage>
</organism>
<proteinExistence type="predicted"/>
<evidence type="ECO:0000313" key="4">
    <source>
        <dbReference type="Proteomes" id="UP000069205"/>
    </source>
</evidence>
<protein>
    <recommendedName>
        <fullName evidence="2">Hemerythrin-like domain-containing protein</fullName>
    </recommendedName>
</protein>
<sequence length="211" mass="23634">MPRQSSHKASGGGSRKKSSAPKEQDAVEILKADHEKVMALFKQYQSASGGDQVSLAKQIFNELDIHTAIEEELFYPALREQADLKEIAELEADDSEALDAEDLSEEEDEDEETAAGAVELDQDTEEEGEDIITLAYEDHKAMKELIQELRRLEPSSDQYRDRLMELREAVIDHVGEEEDVLFPEAKLKLDTKKLGAEIVKRRSDLASSMAA</sequence>
<dbReference type="KEGG" id="nmv:NITMOv2_2356"/>
<dbReference type="PATRIC" id="fig|42253.5.peg.2321"/>
<accession>A0A0K2GCT4</accession>
<feature type="region of interest" description="Disordered" evidence="1">
    <location>
        <begin position="89"/>
        <end position="127"/>
    </location>
</feature>
<dbReference type="Gene3D" id="1.20.120.520">
    <property type="entry name" value="nmb1532 protein domain like"/>
    <property type="match status" value="1"/>
</dbReference>